<dbReference type="RefSeq" id="WP_162189770.1">
    <property type="nucleotide sequence ID" value="NZ_CP073767.1"/>
</dbReference>
<dbReference type="GO" id="GO:0016020">
    <property type="term" value="C:membrane"/>
    <property type="evidence" value="ECO:0007669"/>
    <property type="project" value="TreeGrafter"/>
</dbReference>
<evidence type="ECO:0000313" key="5">
    <source>
        <dbReference type="Proteomes" id="UP001058003"/>
    </source>
</evidence>
<feature type="domain" description="Acyltransferase 3" evidence="3">
    <location>
        <begin position="42"/>
        <end position="383"/>
    </location>
</feature>
<keyword evidence="5" id="KW-1185">Reference proteome</keyword>
<feature type="transmembrane region" description="Helical" evidence="2">
    <location>
        <begin position="48"/>
        <end position="66"/>
    </location>
</feature>
<evidence type="ECO:0000313" key="4">
    <source>
        <dbReference type="EMBL" id="UWZ51898.1"/>
    </source>
</evidence>
<keyword evidence="2" id="KW-0472">Membrane</keyword>
<dbReference type="InterPro" id="IPR002656">
    <property type="entry name" value="Acyl_transf_3_dom"/>
</dbReference>
<sequence length="441" mass="48283">MQLQGQHVRPVVVRQRSRRRPRPRHGLPPATLGQLYVGRDNGIGAIRLGLAVVVVLTHATSLGFGWEDLGESLFRDQTNTGTLAVFSFFVLSGLLITRSAARTSAWRFVWHRMLRILPGLWVCLLVTAFVVAPLVALREWGTLDGFWSGPKGPLQYVTGNWFTGVRQYGIHDLLGASTPWGRQTGGSVFDGALWSLVYEVLCYGLAALLAVTAVLRRRRWVVVCLAAALYGVVVVDWIQGRPLLGPPTPHYGSVHLPLLGAVSFHWVMYLGLLFLGGAVLELYRDRVVIHDGAGLACLVALAGSLLFGGFFVIGFPALVYVLAWAAVRLPAALRRVGRRNDYSYGVYIYGFIGQQVFASLGWSRWGYLPYVAMSLAAAFAAAALSWHLIERRAMAWKDWTPRRRRRGPAPVAPRRLPMQALPAGKARAGDAGAVPVAGRSG</sequence>
<dbReference type="PANTHER" id="PTHR23028">
    <property type="entry name" value="ACETYLTRANSFERASE"/>
    <property type="match status" value="1"/>
</dbReference>
<feature type="transmembrane region" description="Helical" evidence="2">
    <location>
        <begin position="287"/>
        <end position="307"/>
    </location>
</feature>
<accession>A0A9Q9IET7</accession>
<feature type="transmembrane region" description="Helical" evidence="2">
    <location>
        <begin position="78"/>
        <end position="96"/>
    </location>
</feature>
<dbReference type="InterPro" id="IPR050879">
    <property type="entry name" value="Acyltransferase_3"/>
</dbReference>
<evidence type="ECO:0000256" key="2">
    <source>
        <dbReference type="SAM" id="Phobius"/>
    </source>
</evidence>
<organism evidence="4 5">
    <name type="scientific">Dactylosporangium aurantiacum</name>
    <dbReference type="NCBI Taxonomy" id="35754"/>
    <lineage>
        <taxon>Bacteria</taxon>
        <taxon>Bacillati</taxon>
        <taxon>Actinomycetota</taxon>
        <taxon>Actinomycetes</taxon>
        <taxon>Micromonosporales</taxon>
        <taxon>Micromonosporaceae</taxon>
        <taxon>Dactylosporangium</taxon>
    </lineage>
</organism>
<dbReference type="Proteomes" id="UP001058003">
    <property type="component" value="Chromosome"/>
</dbReference>
<feature type="transmembrane region" description="Helical" evidence="2">
    <location>
        <begin position="313"/>
        <end position="332"/>
    </location>
</feature>
<dbReference type="AlphaFoldDB" id="A0A9Q9IET7"/>
<feature type="transmembrane region" description="Helical" evidence="2">
    <location>
        <begin position="258"/>
        <end position="280"/>
    </location>
</feature>
<proteinExistence type="predicted"/>
<feature type="compositionally biased region" description="Basic residues" evidence="1">
    <location>
        <begin position="15"/>
        <end position="25"/>
    </location>
</feature>
<feature type="transmembrane region" description="Helical" evidence="2">
    <location>
        <begin position="220"/>
        <end position="238"/>
    </location>
</feature>
<feature type="transmembrane region" description="Helical" evidence="2">
    <location>
        <begin position="116"/>
        <end position="137"/>
    </location>
</feature>
<feature type="region of interest" description="Disordered" evidence="1">
    <location>
        <begin position="1"/>
        <end position="27"/>
    </location>
</feature>
<feature type="transmembrane region" description="Helical" evidence="2">
    <location>
        <begin position="344"/>
        <end position="362"/>
    </location>
</feature>
<keyword evidence="4" id="KW-0808">Transferase</keyword>
<dbReference type="PANTHER" id="PTHR23028:SF53">
    <property type="entry name" value="ACYL_TRANSF_3 DOMAIN-CONTAINING PROTEIN"/>
    <property type="match status" value="1"/>
</dbReference>
<dbReference type="Pfam" id="PF01757">
    <property type="entry name" value="Acyl_transf_3"/>
    <property type="match status" value="1"/>
</dbReference>
<feature type="region of interest" description="Disordered" evidence="1">
    <location>
        <begin position="403"/>
        <end position="441"/>
    </location>
</feature>
<feature type="transmembrane region" description="Helical" evidence="2">
    <location>
        <begin position="368"/>
        <end position="389"/>
    </location>
</feature>
<feature type="compositionally biased region" description="Low complexity" evidence="1">
    <location>
        <begin position="408"/>
        <end position="417"/>
    </location>
</feature>
<dbReference type="GO" id="GO:0009103">
    <property type="term" value="P:lipopolysaccharide biosynthetic process"/>
    <property type="evidence" value="ECO:0007669"/>
    <property type="project" value="TreeGrafter"/>
</dbReference>
<gene>
    <name evidence="4" type="ORF">Daura_35030</name>
</gene>
<reference evidence="4" key="1">
    <citation type="submission" date="2021-04" db="EMBL/GenBank/DDBJ databases">
        <title>Dactylosporangium aurantiacum NRRL B-8018 full assembly.</title>
        <authorList>
            <person name="Hartkoorn R.C."/>
            <person name="Beaudoing E."/>
            <person name="Hot D."/>
        </authorList>
    </citation>
    <scope>NUCLEOTIDE SEQUENCE</scope>
    <source>
        <strain evidence="4">NRRL B-8018</strain>
    </source>
</reference>
<keyword evidence="2" id="KW-0812">Transmembrane</keyword>
<name>A0A9Q9IET7_9ACTN</name>
<keyword evidence="4" id="KW-0012">Acyltransferase</keyword>
<keyword evidence="2" id="KW-1133">Transmembrane helix</keyword>
<dbReference type="KEGG" id="daur:Daura_35030"/>
<dbReference type="EMBL" id="CP073767">
    <property type="protein sequence ID" value="UWZ51898.1"/>
    <property type="molecule type" value="Genomic_DNA"/>
</dbReference>
<protein>
    <submittedName>
        <fullName evidence="4">Acyltransferase</fullName>
    </submittedName>
</protein>
<feature type="transmembrane region" description="Helical" evidence="2">
    <location>
        <begin position="192"/>
        <end position="215"/>
    </location>
</feature>
<evidence type="ECO:0000259" key="3">
    <source>
        <dbReference type="Pfam" id="PF01757"/>
    </source>
</evidence>
<dbReference type="GO" id="GO:0016747">
    <property type="term" value="F:acyltransferase activity, transferring groups other than amino-acyl groups"/>
    <property type="evidence" value="ECO:0007669"/>
    <property type="project" value="InterPro"/>
</dbReference>
<evidence type="ECO:0000256" key="1">
    <source>
        <dbReference type="SAM" id="MobiDB-lite"/>
    </source>
</evidence>